<sequence length="173" mass="19327">MRGTRSATEAWESLFRAQVVLEREFADEDIWDGLNRRDYDVLYTLSKTPDGLRMTEINERIMLTQPGVSRLIARLEHEGLVARRPDPDDARAQRIALTPAGREVQQAVGRRHVRQIVRAMTRALDPDQLRQLRELCDALVAGAAGAAAGEWGQPGADEQIGTSRGEDGKGRIR</sequence>
<name>A0A941ETG9_9ACTN</name>
<accession>A0A941ETG9</accession>
<dbReference type="SUPFAM" id="SSF46785">
    <property type="entry name" value="Winged helix' DNA-binding domain"/>
    <property type="match status" value="1"/>
</dbReference>
<organism evidence="3 4">
    <name type="scientific">Actinospica durhamensis</name>
    <dbReference type="NCBI Taxonomy" id="1508375"/>
    <lineage>
        <taxon>Bacteria</taxon>
        <taxon>Bacillati</taxon>
        <taxon>Actinomycetota</taxon>
        <taxon>Actinomycetes</taxon>
        <taxon>Catenulisporales</taxon>
        <taxon>Actinospicaceae</taxon>
        <taxon>Actinospica</taxon>
    </lineage>
</organism>
<dbReference type="GO" id="GO:0003700">
    <property type="term" value="F:DNA-binding transcription factor activity"/>
    <property type="evidence" value="ECO:0007669"/>
    <property type="project" value="InterPro"/>
</dbReference>
<dbReference type="InterPro" id="IPR000835">
    <property type="entry name" value="HTH_MarR-typ"/>
</dbReference>
<dbReference type="RefSeq" id="WP_212532517.1">
    <property type="nucleotide sequence ID" value="NZ_JAGSOG010000253.1"/>
</dbReference>
<proteinExistence type="predicted"/>
<dbReference type="AlphaFoldDB" id="A0A941ETG9"/>
<feature type="compositionally biased region" description="Basic and acidic residues" evidence="1">
    <location>
        <begin position="164"/>
        <end position="173"/>
    </location>
</feature>
<feature type="domain" description="HTH marR-type" evidence="2">
    <location>
        <begin position="7"/>
        <end position="141"/>
    </location>
</feature>
<dbReference type="PRINTS" id="PR00598">
    <property type="entry name" value="HTHMARR"/>
</dbReference>
<gene>
    <name evidence="3" type="ORF">KDL01_32580</name>
</gene>
<evidence type="ECO:0000313" key="3">
    <source>
        <dbReference type="EMBL" id="MBR7838055.1"/>
    </source>
</evidence>
<dbReference type="Proteomes" id="UP000675781">
    <property type="component" value="Unassembled WGS sequence"/>
</dbReference>
<dbReference type="EMBL" id="JAGSOG010000253">
    <property type="protein sequence ID" value="MBR7838055.1"/>
    <property type="molecule type" value="Genomic_DNA"/>
</dbReference>
<dbReference type="InterPro" id="IPR036390">
    <property type="entry name" value="WH_DNA-bd_sf"/>
</dbReference>
<feature type="region of interest" description="Disordered" evidence="1">
    <location>
        <begin position="146"/>
        <end position="173"/>
    </location>
</feature>
<dbReference type="GO" id="GO:0006950">
    <property type="term" value="P:response to stress"/>
    <property type="evidence" value="ECO:0007669"/>
    <property type="project" value="TreeGrafter"/>
</dbReference>
<dbReference type="SMART" id="SM00347">
    <property type="entry name" value="HTH_MARR"/>
    <property type="match status" value="1"/>
</dbReference>
<evidence type="ECO:0000256" key="1">
    <source>
        <dbReference type="SAM" id="MobiDB-lite"/>
    </source>
</evidence>
<dbReference type="PANTHER" id="PTHR33164:SF43">
    <property type="entry name" value="HTH-TYPE TRANSCRIPTIONAL REPRESSOR YETL"/>
    <property type="match status" value="1"/>
</dbReference>
<dbReference type="PROSITE" id="PS50995">
    <property type="entry name" value="HTH_MARR_2"/>
    <property type="match status" value="1"/>
</dbReference>
<evidence type="ECO:0000313" key="4">
    <source>
        <dbReference type="Proteomes" id="UP000675781"/>
    </source>
</evidence>
<dbReference type="Gene3D" id="1.10.10.10">
    <property type="entry name" value="Winged helix-like DNA-binding domain superfamily/Winged helix DNA-binding domain"/>
    <property type="match status" value="1"/>
</dbReference>
<dbReference type="PANTHER" id="PTHR33164">
    <property type="entry name" value="TRANSCRIPTIONAL REGULATOR, MARR FAMILY"/>
    <property type="match status" value="1"/>
</dbReference>
<evidence type="ECO:0000259" key="2">
    <source>
        <dbReference type="PROSITE" id="PS50995"/>
    </source>
</evidence>
<dbReference type="InterPro" id="IPR036388">
    <property type="entry name" value="WH-like_DNA-bd_sf"/>
</dbReference>
<dbReference type="Pfam" id="PF12802">
    <property type="entry name" value="MarR_2"/>
    <property type="match status" value="1"/>
</dbReference>
<reference evidence="3" key="1">
    <citation type="submission" date="2021-04" db="EMBL/GenBank/DDBJ databases">
        <title>Genome based classification of Actinospica acidithermotolerans sp. nov., an actinobacterium isolated from an Indonesian hot spring.</title>
        <authorList>
            <person name="Kusuma A.B."/>
            <person name="Putra K.E."/>
            <person name="Nafisah S."/>
            <person name="Loh J."/>
            <person name="Nouioui I."/>
            <person name="Goodfellow M."/>
        </authorList>
    </citation>
    <scope>NUCLEOTIDE SEQUENCE</scope>
    <source>
        <strain evidence="3">CSCA 57</strain>
    </source>
</reference>
<dbReference type="InterPro" id="IPR039422">
    <property type="entry name" value="MarR/SlyA-like"/>
</dbReference>
<feature type="compositionally biased region" description="Low complexity" evidence="1">
    <location>
        <begin position="146"/>
        <end position="156"/>
    </location>
</feature>
<keyword evidence="4" id="KW-1185">Reference proteome</keyword>
<comment type="caution">
    <text evidence="3">The sequence shown here is derived from an EMBL/GenBank/DDBJ whole genome shotgun (WGS) entry which is preliminary data.</text>
</comment>
<protein>
    <submittedName>
        <fullName evidence="3">MarR family transcriptional regulator</fullName>
    </submittedName>
</protein>